<gene>
    <name evidence="1" type="ORF">LTRI10_LOCUS8897</name>
</gene>
<organism evidence="1 2">
    <name type="scientific">Linum trigynum</name>
    <dbReference type="NCBI Taxonomy" id="586398"/>
    <lineage>
        <taxon>Eukaryota</taxon>
        <taxon>Viridiplantae</taxon>
        <taxon>Streptophyta</taxon>
        <taxon>Embryophyta</taxon>
        <taxon>Tracheophyta</taxon>
        <taxon>Spermatophyta</taxon>
        <taxon>Magnoliopsida</taxon>
        <taxon>eudicotyledons</taxon>
        <taxon>Gunneridae</taxon>
        <taxon>Pentapetalae</taxon>
        <taxon>rosids</taxon>
        <taxon>fabids</taxon>
        <taxon>Malpighiales</taxon>
        <taxon>Linaceae</taxon>
        <taxon>Linum</taxon>
    </lineage>
</organism>
<name>A0AAV2CYA1_9ROSI</name>
<evidence type="ECO:0000313" key="2">
    <source>
        <dbReference type="Proteomes" id="UP001497516"/>
    </source>
</evidence>
<dbReference type="EMBL" id="OZ034814">
    <property type="protein sequence ID" value="CAL1361527.1"/>
    <property type="molecule type" value="Genomic_DNA"/>
</dbReference>
<proteinExistence type="predicted"/>
<dbReference type="Proteomes" id="UP001497516">
    <property type="component" value="Chromosome 10"/>
</dbReference>
<protein>
    <submittedName>
        <fullName evidence="1">Uncharacterized protein</fullName>
    </submittedName>
</protein>
<accession>A0AAV2CYA1</accession>
<reference evidence="1 2" key="1">
    <citation type="submission" date="2024-04" db="EMBL/GenBank/DDBJ databases">
        <authorList>
            <person name="Fracassetti M."/>
        </authorList>
    </citation>
    <scope>NUCLEOTIDE SEQUENCE [LARGE SCALE GENOMIC DNA]</scope>
</reference>
<evidence type="ECO:0000313" key="1">
    <source>
        <dbReference type="EMBL" id="CAL1361527.1"/>
    </source>
</evidence>
<dbReference type="AlphaFoldDB" id="A0AAV2CYA1"/>
<keyword evidence="2" id="KW-1185">Reference proteome</keyword>
<sequence length="73" mass="8158">MRFVRVEWGIKYNDGIRPSALLRPVVEEELEAEPSWIAPSRRRVYHGASSSSTGADPYSSSGTLEIRVSALEH</sequence>